<comment type="caution">
    <text evidence="1">The sequence shown here is derived from an EMBL/GenBank/DDBJ whole genome shotgun (WGS) entry which is preliminary data.</text>
</comment>
<reference evidence="1 2" key="1">
    <citation type="journal article" date="2018" name="Int. J. Syst. Bacteriol.">
        <title>Oceaniradius stylonemae gen. nov., sp. nov., isolated from a red alga, Stylonema cornu-cervi.</title>
        <authorList>
            <person name="Jeong S."/>
        </authorList>
    </citation>
    <scope>NUCLEOTIDE SEQUENCE [LARGE SCALE GENOMIC DNA]</scope>
    <source>
        <strain evidence="1 2">StC1</strain>
    </source>
</reference>
<dbReference type="Proteomes" id="UP000246132">
    <property type="component" value="Unassembled WGS sequence"/>
</dbReference>
<dbReference type="Gene3D" id="1.25.10.10">
    <property type="entry name" value="Leucine-rich Repeat Variant"/>
    <property type="match status" value="1"/>
</dbReference>
<keyword evidence="2" id="KW-1185">Reference proteome</keyword>
<evidence type="ECO:0000313" key="2">
    <source>
        <dbReference type="Proteomes" id="UP000246132"/>
    </source>
</evidence>
<gene>
    <name evidence="1" type="ORF">DEM25_002060</name>
</gene>
<evidence type="ECO:0000313" key="1">
    <source>
        <dbReference type="EMBL" id="RKF08123.1"/>
    </source>
</evidence>
<dbReference type="InterPro" id="IPR019285">
    <property type="entry name" value="DUF2336"/>
</dbReference>
<dbReference type="OrthoDB" id="9798569at2"/>
<proteinExistence type="predicted"/>
<dbReference type="RefSeq" id="WP_109767907.1">
    <property type="nucleotide sequence ID" value="NZ_QFWV02000002.1"/>
</dbReference>
<dbReference type="InterPro" id="IPR014598">
    <property type="entry name" value="UCP035865"/>
</dbReference>
<dbReference type="InterPro" id="IPR011989">
    <property type="entry name" value="ARM-like"/>
</dbReference>
<dbReference type="EMBL" id="QFWV02000002">
    <property type="protein sequence ID" value="RKF08123.1"/>
    <property type="molecule type" value="Genomic_DNA"/>
</dbReference>
<organism evidence="1 2">
    <name type="scientific">Oceaniradius stylonematis</name>
    <dbReference type="NCBI Taxonomy" id="2184161"/>
    <lineage>
        <taxon>Bacteria</taxon>
        <taxon>Pseudomonadati</taxon>
        <taxon>Pseudomonadota</taxon>
        <taxon>Alphaproteobacteria</taxon>
        <taxon>Hyphomicrobiales</taxon>
        <taxon>Ahrensiaceae</taxon>
        <taxon>Oceaniradius</taxon>
    </lineage>
</organism>
<dbReference type="Pfam" id="PF10098">
    <property type="entry name" value="DUF2336"/>
    <property type="match status" value="1"/>
</dbReference>
<dbReference type="AlphaFoldDB" id="A0A3A8AQC7"/>
<name>A0A3A8AQC7_9HYPH</name>
<sequence length="379" mass="40299">MIVQHFLKWKDSANVARRTAAASALARAYLQSDLDLDDRVAAEAALTLLLDDPSPKVRLALAEALAASIHAPEQIVTALVHDQIDIASIVIARSPVIRDGDLIERARTSSGALQCVIAGRAEVSQPLAMALARHGSAASAIVLVSNPNARLCRQGRALIVERHGSDAGVRGALLDHPDLEADLRYRLMKAAGRALADSPFLRGVAGPDTADHLVHDSEQKAFGALLATLDKRACDALVDTMRDQGDLTTVLVVRAACRGQIDFLASVLSGLAGVPLQRVTSILVNERTNQLRALLTNAGLADTVQPVFVHAVGLWRDVATGRVSAGVQEVTRRIIERVEAEAAARRSAANDDIVGILRAIHLDAMRDNARAHARDLAAA</sequence>
<dbReference type="SUPFAM" id="SSF48371">
    <property type="entry name" value="ARM repeat"/>
    <property type="match status" value="1"/>
</dbReference>
<dbReference type="InterPro" id="IPR016024">
    <property type="entry name" value="ARM-type_fold"/>
</dbReference>
<accession>A0A3A8AQC7</accession>
<dbReference type="PIRSF" id="PIRSF035865">
    <property type="entry name" value="UCP035865"/>
    <property type="match status" value="1"/>
</dbReference>
<protein>
    <submittedName>
        <fullName evidence="1">DUF2336 domain-containing protein</fullName>
    </submittedName>
</protein>